<gene>
    <name evidence="2" type="ORF">PG986_004341</name>
</gene>
<dbReference type="GeneID" id="92073625"/>
<dbReference type="EMBL" id="JAQQWE010000003">
    <property type="protein sequence ID" value="KAK7959487.1"/>
    <property type="molecule type" value="Genomic_DNA"/>
</dbReference>
<evidence type="ECO:0000313" key="3">
    <source>
        <dbReference type="Proteomes" id="UP001391051"/>
    </source>
</evidence>
<feature type="region of interest" description="Disordered" evidence="1">
    <location>
        <begin position="1"/>
        <end position="27"/>
    </location>
</feature>
<proteinExistence type="predicted"/>
<organism evidence="2 3">
    <name type="scientific">Apiospora aurea</name>
    <dbReference type="NCBI Taxonomy" id="335848"/>
    <lineage>
        <taxon>Eukaryota</taxon>
        <taxon>Fungi</taxon>
        <taxon>Dikarya</taxon>
        <taxon>Ascomycota</taxon>
        <taxon>Pezizomycotina</taxon>
        <taxon>Sordariomycetes</taxon>
        <taxon>Xylariomycetidae</taxon>
        <taxon>Amphisphaeriales</taxon>
        <taxon>Apiosporaceae</taxon>
        <taxon>Apiospora</taxon>
    </lineage>
</organism>
<dbReference type="RefSeq" id="XP_066703190.1">
    <property type="nucleotide sequence ID" value="XM_066840563.1"/>
</dbReference>
<reference evidence="2 3" key="1">
    <citation type="submission" date="2023-01" db="EMBL/GenBank/DDBJ databases">
        <title>Analysis of 21 Apiospora genomes using comparative genomics revels a genus with tremendous synthesis potential of carbohydrate active enzymes and secondary metabolites.</title>
        <authorList>
            <person name="Sorensen T."/>
        </authorList>
    </citation>
    <scope>NUCLEOTIDE SEQUENCE [LARGE SCALE GENOMIC DNA]</scope>
    <source>
        <strain evidence="2 3">CBS 24483</strain>
    </source>
</reference>
<protein>
    <submittedName>
        <fullName evidence="2">Uncharacterized protein</fullName>
    </submittedName>
</protein>
<dbReference type="Proteomes" id="UP001391051">
    <property type="component" value="Unassembled WGS sequence"/>
</dbReference>
<sequence length="79" mass="8830">MQIKQIGCQNGPNAMLTPPGQDGRPHTAKHWTLDTGHWTLDTGHWTLDTGHWTLDTGHWTDTGQPLTRQTLDFSQPTGK</sequence>
<comment type="caution">
    <text evidence="2">The sequence shown here is derived from an EMBL/GenBank/DDBJ whole genome shotgun (WGS) entry which is preliminary data.</text>
</comment>
<accession>A0ABR1QMS8</accession>
<keyword evidence="3" id="KW-1185">Reference proteome</keyword>
<evidence type="ECO:0000256" key="1">
    <source>
        <dbReference type="SAM" id="MobiDB-lite"/>
    </source>
</evidence>
<name>A0ABR1QMS8_9PEZI</name>
<evidence type="ECO:0000313" key="2">
    <source>
        <dbReference type="EMBL" id="KAK7959487.1"/>
    </source>
</evidence>